<keyword evidence="6 7" id="KW-0413">Isomerase</keyword>
<dbReference type="Pfam" id="PF01168">
    <property type="entry name" value="Ala_racemase_N"/>
    <property type="match status" value="1"/>
</dbReference>
<dbReference type="GO" id="GO:0030632">
    <property type="term" value="P:D-alanine biosynthetic process"/>
    <property type="evidence" value="ECO:0007669"/>
    <property type="project" value="UniProtKB-UniRule"/>
</dbReference>
<dbReference type="RefSeq" id="WP_183817553.1">
    <property type="nucleotide sequence ID" value="NZ_JACHOB010000003.1"/>
</dbReference>
<dbReference type="Gene3D" id="3.20.20.10">
    <property type="entry name" value="Alanine racemase"/>
    <property type="match status" value="1"/>
</dbReference>
<dbReference type="CDD" id="cd00430">
    <property type="entry name" value="PLPDE_III_AR"/>
    <property type="match status" value="1"/>
</dbReference>
<dbReference type="InterPro" id="IPR009006">
    <property type="entry name" value="Ala_racemase/Decarboxylase_C"/>
</dbReference>
<dbReference type="UniPathway" id="UPA00042">
    <property type="reaction ID" value="UER00497"/>
</dbReference>
<dbReference type="Gene3D" id="2.40.37.10">
    <property type="entry name" value="Lyase, Ornithine Decarboxylase, Chain A, domain 1"/>
    <property type="match status" value="1"/>
</dbReference>
<comment type="function">
    <text evidence="7">Catalyzes the interconversion of L-alanine and D-alanine. May also act on other amino acids.</text>
</comment>
<gene>
    <name evidence="11" type="ORF">GGQ59_001719</name>
</gene>
<feature type="domain" description="Alanine racemase C-terminal" evidence="10">
    <location>
        <begin position="240"/>
        <end position="364"/>
    </location>
</feature>
<evidence type="ECO:0000259" key="10">
    <source>
        <dbReference type="SMART" id="SM01005"/>
    </source>
</evidence>
<organism evidence="11 12">
    <name type="scientific">Parvularcula dongshanensis</name>
    <dbReference type="NCBI Taxonomy" id="1173995"/>
    <lineage>
        <taxon>Bacteria</taxon>
        <taxon>Pseudomonadati</taxon>
        <taxon>Pseudomonadota</taxon>
        <taxon>Alphaproteobacteria</taxon>
        <taxon>Parvularculales</taxon>
        <taxon>Parvularculaceae</taxon>
        <taxon>Parvularcula</taxon>
    </lineage>
</organism>
<reference evidence="11 12" key="1">
    <citation type="submission" date="2020-08" db="EMBL/GenBank/DDBJ databases">
        <title>Genomic Encyclopedia of Type Strains, Phase IV (KMG-IV): sequencing the most valuable type-strain genomes for metagenomic binning, comparative biology and taxonomic classification.</title>
        <authorList>
            <person name="Goeker M."/>
        </authorList>
    </citation>
    <scope>NUCLEOTIDE SEQUENCE [LARGE SCALE GENOMIC DNA]</scope>
    <source>
        <strain evidence="11 12">DSM 102850</strain>
    </source>
</reference>
<feature type="active site" description="Proton acceptor; specific for L-alanine" evidence="7">
    <location>
        <position position="261"/>
    </location>
</feature>
<evidence type="ECO:0000256" key="7">
    <source>
        <dbReference type="HAMAP-Rule" id="MF_01201"/>
    </source>
</evidence>
<evidence type="ECO:0000256" key="2">
    <source>
        <dbReference type="ARBA" id="ARBA00001933"/>
    </source>
</evidence>
<evidence type="ECO:0000256" key="5">
    <source>
        <dbReference type="ARBA" id="ARBA00022898"/>
    </source>
</evidence>
<sequence>MPLPPNRPALTVDLAALGRNLEALRARAGGAEVATVVKADAYGLGAPDVARHLAERCGVRTMFVAYAYGAERVRGAINKPGIDPVDLYVLNGYNPADDARYDMAELRPVLNTAEEAVAWARREEPCAIGVDVGMNRLGIPPEDLLGFCKRTGLDKDDVRLVLMHLSHAGTPAAAQNRAQTLLFEDTVAECLQAFPRAKFSLSASGGLFLPNSPAEGLVRAGIALYGGAPDADPASALEPVATLTAPVLTVRTVARGDTAGYDGIWRAPHESRLATLAIGYADGYPRHLSNKGVVWLGGRECPVAGKVSMDLLIVDVTEAEDVKVGDRAELFGPHVPVDRLARLAGTISYELLTSIGARVERRYVR</sequence>
<evidence type="ECO:0000256" key="9">
    <source>
        <dbReference type="PIRSR" id="PIRSR600821-52"/>
    </source>
</evidence>
<accession>A0A840I4R7</accession>
<feature type="binding site" evidence="7 9">
    <location>
        <position position="136"/>
    </location>
    <ligand>
        <name>substrate</name>
    </ligand>
</feature>
<comment type="caution">
    <text evidence="11">The sequence shown here is derived from an EMBL/GenBank/DDBJ whole genome shotgun (WGS) entry which is preliminary data.</text>
</comment>
<dbReference type="NCBIfam" id="TIGR00492">
    <property type="entry name" value="alr"/>
    <property type="match status" value="1"/>
</dbReference>
<comment type="pathway">
    <text evidence="7">Amino-acid biosynthesis; D-alanine biosynthesis; D-alanine from L-alanine: step 1/1.</text>
</comment>
<feature type="binding site" evidence="7 9">
    <location>
        <position position="309"/>
    </location>
    <ligand>
        <name>substrate</name>
    </ligand>
</feature>
<dbReference type="SUPFAM" id="SSF51419">
    <property type="entry name" value="PLP-binding barrel"/>
    <property type="match status" value="1"/>
</dbReference>
<dbReference type="InterPro" id="IPR029066">
    <property type="entry name" value="PLP-binding_barrel"/>
</dbReference>
<feature type="modified residue" description="N6-(pyridoxal phosphate)lysine" evidence="7 8">
    <location>
        <position position="38"/>
    </location>
</feature>
<dbReference type="PANTHER" id="PTHR30511">
    <property type="entry name" value="ALANINE RACEMASE"/>
    <property type="match status" value="1"/>
</dbReference>
<dbReference type="InterPro" id="IPR011079">
    <property type="entry name" value="Ala_racemase_C"/>
</dbReference>
<dbReference type="Pfam" id="PF00842">
    <property type="entry name" value="Ala_racemase_C"/>
    <property type="match status" value="1"/>
</dbReference>
<dbReference type="InterPro" id="IPR000821">
    <property type="entry name" value="Ala_racemase"/>
</dbReference>
<dbReference type="GO" id="GO:0005829">
    <property type="term" value="C:cytosol"/>
    <property type="evidence" value="ECO:0007669"/>
    <property type="project" value="TreeGrafter"/>
</dbReference>
<dbReference type="GO" id="GO:0008784">
    <property type="term" value="F:alanine racemase activity"/>
    <property type="evidence" value="ECO:0007669"/>
    <property type="project" value="UniProtKB-UniRule"/>
</dbReference>
<keyword evidence="5 7" id="KW-0663">Pyridoxal phosphate</keyword>
<evidence type="ECO:0000256" key="1">
    <source>
        <dbReference type="ARBA" id="ARBA00000316"/>
    </source>
</evidence>
<feature type="active site" description="Proton acceptor; specific for D-alanine" evidence="7">
    <location>
        <position position="38"/>
    </location>
</feature>
<keyword evidence="12" id="KW-1185">Reference proteome</keyword>
<dbReference type="PROSITE" id="PS00395">
    <property type="entry name" value="ALANINE_RACEMASE"/>
    <property type="match status" value="1"/>
</dbReference>
<dbReference type="SMART" id="SM01005">
    <property type="entry name" value="Ala_racemase_C"/>
    <property type="match status" value="1"/>
</dbReference>
<dbReference type="GO" id="GO:0030170">
    <property type="term" value="F:pyridoxal phosphate binding"/>
    <property type="evidence" value="ECO:0007669"/>
    <property type="project" value="UniProtKB-UniRule"/>
</dbReference>
<dbReference type="Proteomes" id="UP000563524">
    <property type="component" value="Unassembled WGS sequence"/>
</dbReference>
<comment type="cofactor">
    <cofactor evidence="2 7 8">
        <name>pyridoxal 5'-phosphate</name>
        <dbReference type="ChEBI" id="CHEBI:597326"/>
    </cofactor>
</comment>
<evidence type="ECO:0000256" key="8">
    <source>
        <dbReference type="PIRSR" id="PIRSR600821-50"/>
    </source>
</evidence>
<dbReference type="InterPro" id="IPR020622">
    <property type="entry name" value="Ala_racemase_pyridoxalP-BS"/>
</dbReference>
<dbReference type="PANTHER" id="PTHR30511:SF0">
    <property type="entry name" value="ALANINE RACEMASE, CATABOLIC-RELATED"/>
    <property type="match status" value="1"/>
</dbReference>
<comment type="similarity">
    <text evidence="3 7">Belongs to the alanine racemase family.</text>
</comment>
<dbReference type="EC" id="5.1.1.1" evidence="4 7"/>
<evidence type="ECO:0000256" key="4">
    <source>
        <dbReference type="ARBA" id="ARBA00013089"/>
    </source>
</evidence>
<dbReference type="EMBL" id="JACHOB010000003">
    <property type="protein sequence ID" value="MBB4659194.1"/>
    <property type="molecule type" value="Genomic_DNA"/>
</dbReference>
<evidence type="ECO:0000256" key="3">
    <source>
        <dbReference type="ARBA" id="ARBA00007880"/>
    </source>
</evidence>
<name>A0A840I4R7_9PROT</name>
<dbReference type="HAMAP" id="MF_01201">
    <property type="entry name" value="Ala_racemase"/>
    <property type="match status" value="1"/>
</dbReference>
<protein>
    <recommendedName>
        <fullName evidence="4 7">Alanine racemase</fullName>
        <ecNumber evidence="4 7">5.1.1.1</ecNumber>
    </recommendedName>
</protein>
<dbReference type="SUPFAM" id="SSF50621">
    <property type="entry name" value="Alanine racemase C-terminal domain-like"/>
    <property type="match status" value="1"/>
</dbReference>
<dbReference type="PRINTS" id="PR00992">
    <property type="entry name" value="ALARACEMASE"/>
</dbReference>
<evidence type="ECO:0000313" key="11">
    <source>
        <dbReference type="EMBL" id="MBB4659194.1"/>
    </source>
</evidence>
<proteinExistence type="inferred from homology"/>
<comment type="catalytic activity">
    <reaction evidence="1 7">
        <text>L-alanine = D-alanine</text>
        <dbReference type="Rhea" id="RHEA:20249"/>
        <dbReference type="ChEBI" id="CHEBI:57416"/>
        <dbReference type="ChEBI" id="CHEBI:57972"/>
        <dbReference type="EC" id="5.1.1.1"/>
    </reaction>
</comment>
<evidence type="ECO:0000313" key="12">
    <source>
        <dbReference type="Proteomes" id="UP000563524"/>
    </source>
</evidence>
<dbReference type="InterPro" id="IPR001608">
    <property type="entry name" value="Ala_racemase_N"/>
</dbReference>
<dbReference type="AlphaFoldDB" id="A0A840I4R7"/>
<evidence type="ECO:0000256" key="6">
    <source>
        <dbReference type="ARBA" id="ARBA00023235"/>
    </source>
</evidence>